<keyword evidence="3" id="KW-0808">Transferase</keyword>
<dbReference type="InterPro" id="IPR005079">
    <property type="entry name" value="Peptidase_C45_hydrolase"/>
</dbReference>
<evidence type="ECO:0000259" key="2">
    <source>
        <dbReference type="Pfam" id="PF03417"/>
    </source>
</evidence>
<name>A0ABW1J5U9_9PSEU</name>
<dbReference type="RefSeq" id="WP_379586292.1">
    <property type="nucleotide sequence ID" value="NZ_JBHSQW010000034.1"/>
</dbReference>
<evidence type="ECO:0000256" key="1">
    <source>
        <dbReference type="SAM" id="MobiDB-lite"/>
    </source>
</evidence>
<sequence length="336" mass="37393">MQGGALEYRQVLRAVTEAEPATRWQRRFAATWPGYRRWYLRPDRTPRPDRATAERMVLRHMPELAATYHRLVDLTGQDETAARFLSLWNPPRFLPGCSQLALARPWPVLCRNYDYAPDLFEAVVYSTRFTGRRVLGMADCLWGLLDGMNDAGLAVSLAFGGRAGCGEGFGIPLVVRYLLEVAETTAQAREVLVRLPVSMSYNLTIIDATGTVVTAYLDPGGPPEFSASGAATNHRGEPPDDPERAQGLRSVQRRSALLGLAAHQPGTTELVTAFLADPLYNTGFSRAFGTLYTALYRPTAGFVDLHWPGRRWRRGFDDPDATRTVTLREPDPLLVR</sequence>
<dbReference type="InterPro" id="IPR047794">
    <property type="entry name" value="C45_proenzyme-like"/>
</dbReference>
<dbReference type="Proteomes" id="UP001596302">
    <property type="component" value="Unassembled WGS sequence"/>
</dbReference>
<feature type="region of interest" description="Disordered" evidence="1">
    <location>
        <begin position="224"/>
        <end position="246"/>
    </location>
</feature>
<keyword evidence="4" id="KW-1185">Reference proteome</keyword>
<gene>
    <name evidence="3" type="ORF">ACFQE5_16825</name>
</gene>
<proteinExistence type="predicted"/>
<feature type="compositionally biased region" description="Basic and acidic residues" evidence="1">
    <location>
        <begin position="234"/>
        <end position="246"/>
    </location>
</feature>
<feature type="domain" description="Peptidase C45 hydrolase" evidence="2">
    <location>
        <begin position="108"/>
        <end position="311"/>
    </location>
</feature>
<organism evidence="3 4">
    <name type="scientific">Pseudonocardia hispaniensis</name>
    <dbReference type="NCBI Taxonomy" id="904933"/>
    <lineage>
        <taxon>Bacteria</taxon>
        <taxon>Bacillati</taxon>
        <taxon>Actinomycetota</taxon>
        <taxon>Actinomycetes</taxon>
        <taxon>Pseudonocardiales</taxon>
        <taxon>Pseudonocardiaceae</taxon>
        <taxon>Pseudonocardia</taxon>
    </lineage>
</organism>
<evidence type="ECO:0000313" key="3">
    <source>
        <dbReference type="EMBL" id="MFC5995875.1"/>
    </source>
</evidence>
<dbReference type="Gene3D" id="3.60.60.10">
    <property type="entry name" value="Penicillin V Acylase, Chain A"/>
    <property type="match status" value="1"/>
</dbReference>
<comment type="caution">
    <text evidence="3">The sequence shown here is derived from an EMBL/GenBank/DDBJ whole genome shotgun (WGS) entry which is preliminary data.</text>
</comment>
<keyword evidence="3" id="KW-0012">Acyltransferase</keyword>
<evidence type="ECO:0000313" key="4">
    <source>
        <dbReference type="Proteomes" id="UP001596302"/>
    </source>
</evidence>
<protein>
    <submittedName>
        <fullName evidence="3">C45 family autoproteolytic acyltransferase/hydrolase</fullName>
    </submittedName>
</protein>
<accession>A0ABW1J5U9</accession>
<dbReference type="NCBIfam" id="NF040521">
    <property type="entry name" value="C45_proenzyme"/>
    <property type="match status" value="1"/>
</dbReference>
<dbReference type="EMBL" id="JBHSQW010000034">
    <property type="protein sequence ID" value="MFC5995875.1"/>
    <property type="molecule type" value="Genomic_DNA"/>
</dbReference>
<dbReference type="Pfam" id="PF03417">
    <property type="entry name" value="AAT"/>
    <property type="match status" value="1"/>
</dbReference>
<reference evidence="4" key="1">
    <citation type="journal article" date="2019" name="Int. J. Syst. Evol. Microbiol.">
        <title>The Global Catalogue of Microorganisms (GCM) 10K type strain sequencing project: providing services to taxonomists for standard genome sequencing and annotation.</title>
        <authorList>
            <consortium name="The Broad Institute Genomics Platform"/>
            <consortium name="The Broad Institute Genome Sequencing Center for Infectious Disease"/>
            <person name="Wu L."/>
            <person name="Ma J."/>
        </authorList>
    </citation>
    <scope>NUCLEOTIDE SEQUENCE [LARGE SCALE GENOMIC DNA]</scope>
    <source>
        <strain evidence="4">CCM 8391</strain>
    </source>
</reference>
<dbReference type="GO" id="GO:0016746">
    <property type="term" value="F:acyltransferase activity"/>
    <property type="evidence" value="ECO:0007669"/>
    <property type="project" value="UniProtKB-KW"/>
</dbReference>